<dbReference type="Gene3D" id="2.40.320.10">
    <property type="entry name" value="Hypothetical Protein Pfu-838710-001"/>
    <property type="match status" value="1"/>
</dbReference>
<evidence type="ECO:0000313" key="3">
    <source>
        <dbReference type="Proteomes" id="UP000220927"/>
    </source>
</evidence>
<dbReference type="Proteomes" id="UP000220927">
    <property type="component" value="Plasmid pRapFH23a"/>
</dbReference>
<dbReference type="InterPro" id="IPR033469">
    <property type="entry name" value="CYTH-like_dom_sf"/>
</dbReference>
<dbReference type="KEGG" id="rad:CO657_22975"/>
<name>A0AAE5WRM8_9HYPH</name>
<keyword evidence="2" id="KW-0614">Plasmid</keyword>
<reference evidence="2 3" key="1">
    <citation type="submission" date="2019-01" db="EMBL/GenBank/DDBJ databases">
        <title>Genomic insights into the origins and evolution of symbiotic genes in the Phaseolus vulgaris microsymbionts.</title>
        <authorList>
            <person name="Tong W."/>
        </authorList>
    </citation>
    <scope>NUCLEOTIDE SEQUENCE [LARGE SCALE GENOMIC DNA]</scope>
    <source>
        <strain evidence="2 3">FH23</strain>
        <plasmid evidence="3">prapfh23a</plasmid>
    </source>
</reference>
<evidence type="ECO:0000259" key="1">
    <source>
        <dbReference type="PROSITE" id="PS51707"/>
    </source>
</evidence>
<gene>
    <name evidence="2" type="ORF">CO657_22975</name>
</gene>
<dbReference type="AlphaFoldDB" id="A0AAE5WRM8"/>
<proteinExistence type="predicted"/>
<dbReference type="Pfam" id="PF01928">
    <property type="entry name" value="CYTH"/>
    <property type="match status" value="1"/>
</dbReference>
<keyword evidence="3" id="KW-1185">Reference proteome</keyword>
<feature type="domain" description="CYTH" evidence="1">
    <location>
        <begin position="3"/>
        <end position="118"/>
    </location>
</feature>
<dbReference type="InterPro" id="IPR023577">
    <property type="entry name" value="CYTH_domain"/>
</dbReference>
<organism evidence="2 3">
    <name type="scientific">Rhizobium acidisoli</name>
    <dbReference type="NCBI Taxonomy" id="1538158"/>
    <lineage>
        <taxon>Bacteria</taxon>
        <taxon>Pseudomonadati</taxon>
        <taxon>Pseudomonadota</taxon>
        <taxon>Alphaproteobacteria</taxon>
        <taxon>Hyphomicrobiales</taxon>
        <taxon>Rhizobiaceae</taxon>
        <taxon>Rhizobium/Agrobacterium group</taxon>
        <taxon>Rhizobium</taxon>
    </lineage>
</organism>
<accession>A0AAE5WRM8</accession>
<dbReference type="PROSITE" id="PS51707">
    <property type="entry name" value="CYTH"/>
    <property type="match status" value="1"/>
</dbReference>
<geneLocation type="plasmid" evidence="3">
    <name>prapfh23a</name>
</geneLocation>
<dbReference type="SUPFAM" id="SSF55154">
    <property type="entry name" value="CYTH-like phosphatases"/>
    <property type="match status" value="1"/>
</dbReference>
<sequence>MLASEIELKLELTPEAVEAAIGSGLLGEPTSILQQTSTYFDTADRKLFDRGFTLRIRKTGNSLIQTVKATGESASLFARSELRASVTAGHKMDDEFSLPLSRLRPCAGCKFPLRWSKI</sequence>
<evidence type="ECO:0000313" key="2">
    <source>
        <dbReference type="EMBL" id="QAS81263.1"/>
    </source>
</evidence>
<dbReference type="EMBL" id="CP034999">
    <property type="protein sequence ID" value="QAS81263.1"/>
    <property type="molecule type" value="Genomic_DNA"/>
</dbReference>
<protein>
    <submittedName>
        <fullName evidence="2">CYTH domain-containing protein</fullName>
    </submittedName>
</protein>